<evidence type="ECO:0000313" key="2">
    <source>
        <dbReference type="Proteomes" id="UP000009309"/>
    </source>
</evidence>
<accession>I2GDD2</accession>
<dbReference type="SUPFAM" id="SSF54427">
    <property type="entry name" value="NTF2-like"/>
    <property type="match status" value="1"/>
</dbReference>
<gene>
    <name evidence="1" type="ORF">BN8_00864</name>
</gene>
<dbReference type="OrthoDB" id="5732224at2"/>
<protein>
    <submittedName>
        <fullName evidence="1">Uncharacterized protein</fullName>
    </submittedName>
</protein>
<sequence>MVTHWSNTKWLSKPANDINLDKTFNPMRKLAITTFLALTTAVLYAQSSPTDDVAGVKQACYDYIDTFYKADTTLAYQSIHPSLQKRGFSYSDKTSAYSRQLEMPFPALIRLASTWNKDGKRANANSPRIVDVFEIADKTASAKVTAVWGIDYIHLMKDNGRWMIVNVLWQSPPKSLQAMK</sequence>
<dbReference type="Pfam" id="PF12893">
    <property type="entry name" value="Lumazine_bd_2"/>
    <property type="match status" value="1"/>
</dbReference>
<dbReference type="AlphaFoldDB" id="I2GDD2"/>
<comment type="caution">
    <text evidence="1">The sequence shown here is derived from an EMBL/GenBank/DDBJ whole genome shotgun (WGS) entry which is preliminary data.</text>
</comment>
<proteinExistence type="predicted"/>
<dbReference type="Proteomes" id="UP000009309">
    <property type="component" value="Unassembled WGS sequence"/>
</dbReference>
<evidence type="ECO:0000313" key="1">
    <source>
        <dbReference type="EMBL" id="CCH51906.1"/>
    </source>
</evidence>
<name>I2GDD2_9BACT</name>
<dbReference type="STRING" id="1185876.BN8_00864"/>
<dbReference type="eggNOG" id="ENOG502ZTG0">
    <property type="taxonomic scope" value="Bacteria"/>
</dbReference>
<reference evidence="1 2" key="1">
    <citation type="journal article" date="2012" name="J. Bacteriol.">
        <title>Genome Sequence of the Filamentous Bacterium Fibrisoma limi BUZ 3T.</title>
        <authorList>
            <person name="Filippini M."/>
            <person name="Qi W."/>
            <person name="Jaenicke S."/>
            <person name="Goesmann A."/>
            <person name="Smits T.H."/>
            <person name="Bagheri H.C."/>
        </authorList>
    </citation>
    <scope>NUCLEOTIDE SEQUENCE [LARGE SCALE GENOMIC DNA]</scope>
    <source>
        <strain evidence="2">BUZ 3T</strain>
    </source>
</reference>
<dbReference type="InterPro" id="IPR032710">
    <property type="entry name" value="NTF2-like_dom_sf"/>
</dbReference>
<organism evidence="1 2">
    <name type="scientific">Fibrisoma limi BUZ 3</name>
    <dbReference type="NCBI Taxonomy" id="1185876"/>
    <lineage>
        <taxon>Bacteria</taxon>
        <taxon>Pseudomonadati</taxon>
        <taxon>Bacteroidota</taxon>
        <taxon>Cytophagia</taxon>
        <taxon>Cytophagales</taxon>
        <taxon>Spirosomataceae</taxon>
        <taxon>Fibrisoma</taxon>
    </lineage>
</organism>
<dbReference type="Gene3D" id="3.10.450.50">
    <property type="match status" value="1"/>
</dbReference>
<keyword evidence="2" id="KW-1185">Reference proteome</keyword>
<dbReference type="InterPro" id="IPR039437">
    <property type="entry name" value="FrzH/put_lumazine-bd"/>
</dbReference>
<dbReference type="EMBL" id="CAIT01000004">
    <property type="protein sequence ID" value="CCH51906.1"/>
    <property type="molecule type" value="Genomic_DNA"/>
</dbReference>